<dbReference type="EMBL" id="KV419413">
    <property type="protein sequence ID" value="KZS91724.1"/>
    <property type="molecule type" value="Genomic_DNA"/>
</dbReference>
<accession>A0A164SRA1</accession>
<name>A0A164SRA1_9AGAM</name>
<organism evidence="2 3">
    <name type="scientific">Sistotremastrum niveocremeum HHB9708</name>
    <dbReference type="NCBI Taxonomy" id="1314777"/>
    <lineage>
        <taxon>Eukaryota</taxon>
        <taxon>Fungi</taxon>
        <taxon>Dikarya</taxon>
        <taxon>Basidiomycota</taxon>
        <taxon>Agaricomycotina</taxon>
        <taxon>Agaricomycetes</taxon>
        <taxon>Sistotremastrales</taxon>
        <taxon>Sistotremastraceae</taxon>
        <taxon>Sertulicium</taxon>
        <taxon>Sertulicium niveocremeum</taxon>
    </lineage>
</organism>
<evidence type="ECO:0000313" key="3">
    <source>
        <dbReference type="Proteomes" id="UP000076722"/>
    </source>
</evidence>
<feature type="domain" description="Retrovirus-related Pol polyprotein from transposon TNT 1-94-like beta-barrel" evidence="1">
    <location>
        <begin position="1"/>
        <end position="69"/>
    </location>
</feature>
<dbReference type="Proteomes" id="UP000076722">
    <property type="component" value="Unassembled WGS sequence"/>
</dbReference>
<gene>
    <name evidence="2" type="ORF">SISNIDRAFT_550800</name>
</gene>
<dbReference type="AlphaFoldDB" id="A0A164SRA1"/>
<sequence length="126" mass="13645">MFSTYTSFGVPRAFKTADHGSFDAFGKGSIQATFHWEGGQHDVELTNVYYAPKCAANLISIRALDCLGYGTTFYDGKVKFFGPDNSAIAIGVAHGSLYVLRAHITAVASLAHPVLRNPRLEGVCWS</sequence>
<evidence type="ECO:0000259" key="1">
    <source>
        <dbReference type="Pfam" id="PF22936"/>
    </source>
</evidence>
<evidence type="ECO:0000313" key="2">
    <source>
        <dbReference type="EMBL" id="KZS91724.1"/>
    </source>
</evidence>
<dbReference type="InterPro" id="IPR054722">
    <property type="entry name" value="PolX-like_BBD"/>
</dbReference>
<protein>
    <recommendedName>
        <fullName evidence="1">Retrovirus-related Pol polyprotein from transposon TNT 1-94-like beta-barrel domain-containing protein</fullName>
    </recommendedName>
</protein>
<reference evidence="2 3" key="1">
    <citation type="journal article" date="2016" name="Mol. Biol. Evol.">
        <title>Comparative Genomics of Early-Diverging Mushroom-Forming Fungi Provides Insights into the Origins of Lignocellulose Decay Capabilities.</title>
        <authorList>
            <person name="Nagy L.G."/>
            <person name="Riley R."/>
            <person name="Tritt A."/>
            <person name="Adam C."/>
            <person name="Daum C."/>
            <person name="Floudas D."/>
            <person name="Sun H."/>
            <person name="Yadav J.S."/>
            <person name="Pangilinan J."/>
            <person name="Larsson K.H."/>
            <person name="Matsuura K."/>
            <person name="Barry K."/>
            <person name="Labutti K."/>
            <person name="Kuo R."/>
            <person name="Ohm R.A."/>
            <person name="Bhattacharya S.S."/>
            <person name="Shirouzu T."/>
            <person name="Yoshinaga Y."/>
            <person name="Martin F.M."/>
            <person name="Grigoriev I.V."/>
            <person name="Hibbett D.S."/>
        </authorList>
    </citation>
    <scope>NUCLEOTIDE SEQUENCE [LARGE SCALE GENOMIC DNA]</scope>
    <source>
        <strain evidence="2 3">HHB9708</strain>
    </source>
</reference>
<keyword evidence="3" id="KW-1185">Reference proteome</keyword>
<proteinExistence type="predicted"/>
<dbReference type="Pfam" id="PF22936">
    <property type="entry name" value="Pol_BBD"/>
    <property type="match status" value="1"/>
</dbReference>